<evidence type="ECO:0000256" key="6">
    <source>
        <dbReference type="RuleBase" id="RU000716"/>
    </source>
</evidence>
<keyword evidence="4 6" id="KW-0238">DNA-binding</keyword>
<dbReference type="STRING" id="1797582.A2442_03865"/>
<dbReference type="AlphaFoldDB" id="A0A1F5EJW4"/>
<name>A0A1F5EJW4_9BACT</name>
<keyword evidence="5 6" id="KW-0804">Transcription</keyword>
<evidence type="ECO:0000256" key="1">
    <source>
        <dbReference type="ARBA" id="ARBA00010641"/>
    </source>
</evidence>
<keyword evidence="3 6" id="KW-0731">Sigma factor</keyword>
<dbReference type="CDD" id="cd06171">
    <property type="entry name" value="Sigma70_r4"/>
    <property type="match status" value="1"/>
</dbReference>
<keyword evidence="2 6" id="KW-0805">Transcription regulation</keyword>
<dbReference type="NCBIfam" id="TIGR02937">
    <property type="entry name" value="sigma70-ECF"/>
    <property type="match status" value="1"/>
</dbReference>
<evidence type="ECO:0000313" key="9">
    <source>
        <dbReference type="EMBL" id="OGD67681.1"/>
    </source>
</evidence>
<dbReference type="PANTHER" id="PTHR43133:SF51">
    <property type="entry name" value="RNA POLYMERASE SIGMA FACTOR"/>
    <property type="match status" value="1"/>
</dbReference>
<dbReference type="SUPFAM" id="SSF88659">
    <property type="entry name" value="Sigma3 and sigma4 domains of RNA polymerase sigma factors"/>
    <property type="match status" value="1"/>
</dbReference>
<dbReference type="InterPro" id="IPR013249">
    <property type="entry name" value="RNA_pol_sigma70_r4_t2"/>
</dbReference>
<dbReference type="Proteomes" id="UP000179003">
    <property type="component" value="Unassembled WGS sequence"/>
</dbReference>
<dbReference type="EMBL" id="MFAE01000002">
    <property type="protein sequence ID" value="OGD67681.1"/>
    <property type="molecule type" value="Genomic_DNA"/>
</dbReference>
<dbReference type="InterPro" id="IPR000838">
    <property type="entry name" value="RNA_pol_sigma70_ECF_CS"/>
</dbReference>
<dbReference type="PROSITE" id="PS01063">
    <property type="entry name" value="SIGMA70_ECF"/>
    <property type="match status" value="1"/>
</dbReference>
<evidence type="ECO:0000313" key="10">
    <source>
        <dbReference type="Proteomes" id="UP000179003"/>
    </source>
</evidence>
<evidence type="ECO:0000259" key="7">
    <source>
        <dbReference type="Pfam" id="PF04542"/>
    </source>
</evidence>
<dbReference type="InterPro" id="IPR013324">
    <property type="entry name" value="RNA_pol_sigma_r3/r4-like"/>
</dbReference>
<accession>A0A1F5EJW4</accession>
<dbReference type="InterPro" id="IPR039425">
    <property type="entry name" value="RNA_pol_sigma-70-like"/>
</dbReference>
<sequence length="191" mass="22913">MQTSKNCENKTDEELVDLTLKDKDYFACIISRYEEKLLRYIKRITNMSNEESEDILQETFIKAYYNLNSFDLDLKFSSWIYRITHNQTINAHRKNKARPQGNSVDIEDHVLENIIQDFDFVEEIDSKYLAKDIKKILDKLDEKYKEILILRFFEEKDYKEISDILKKPMGTVATLINRAKKQFKDEYQKIN</sequence>
<evidence type="ECO:0000256" key="2">
    <source>
        <dbReference type="ARBA" id="ARBA00023015"/>
    </source>
</evidence>
<proteinExistence type="inferred from homology"/>
<organism evidence="9 10">
    <name type="scientific">Candidatus Campbellbacteria bacterium RIFOXYC2_FULL_35_25</name>
    <dbReference type="NCBI Taxonomy" id="1797582"/>
    <lineage>
        <taxon>Bacteria</taxon>
        <taxon>Candidatus Campbelliibacteriota</taxon>
    </lineage>
</organism>
<reference evidence="9 10" key="1">
    <citation type="journal article" date="2016" name="Nat. Commun.">
        <title>Thousands of microbial genomes shed light on interconnected biogeochemical processes in an aquifer system.</title>
        <authorList>
            <person name="Anantharaman K."/>
            <person name="Brown C.T."/>
            <person name="Hug L.A."/>
            <person name="Sharon I."/>
            <person name="Castelle C.J."/>
            <person name="Probst A.J."/>
            <person name="Thomas B.C."/>
            <person name="Singh A."/>
            <person name="Wilkins M.J."/>
            <person name="Karaoz U."/>
            <person name="Brodie E.L."/>
            <person name="Williams K.H."/>
            <person name="Hubbard S.S."/>
            <person name="Banfield J.F."/>
        </authorList>
    </citation>
    <scope>NUCLEOTIDE SEQUENCE [LARGE SCALE GENOMIC DNA]</scope>
</reference>
<dbReference type="PANTHER" id="PTHR43133">
    <property type="entry name" value="RNA POLYMERASE ECF-TYPE SIGMA FACTO"/>
    <property type="match status" value="1"/>
</dbReference>
<comment type="similarity">
    <text evidence="1 6">Belongs to the sigma-70 factor family. ECF subfamily.</text>
</comment>
<evidence type="ECO:0000259" key="8">
    <source>
        <dbReference type="Pfam" id="PF08281"/>
    </source>
</evidence>
<feature type="domain" description="RNA polymerase sigma factor 70 region 4 type 2" evidence="8">
    <location>
        <begin position="132"/>
        <end position="182"/>
    </location>
</feature>
<dbReference type="GO" id="GO:0016987">
    <property type="term" value="F:sigma factor activity"/>
    <property type="evidence" value="ECO:0007669"/>
    <property type="project" value="UniProtKB-KW"/>
</dbReference>
<dbReference type="Gene3D" id="1.10.1740.10">
    <property type="match status" value="1"/>
</dbReference>
<dbReference type="Pfam" id="PF08281">
    <property type="entry name" value="Sigma70_r4_2"/>
    <property type="match status" value="1"/>
</dbReference>
<dbReference type="InterPro" id="IPR007627">
    <property type="entry name" value="RNA_pol_sigma70_r2"/>
</dbReference>
<dbReference type="SUPFAM" id="SSF88946">
    <property type="entry name" value="Sigma2 domain of RNA polymerase sigma factors"/>
    <property type="match status" value="1"/>
</dbReference>
<evidence type="ECO:0000256" key="5">
    <source>
        <dbReference type="ARBA" id="ARBA00023163"/>
    </source>
</evidence>
<comment type="caution">
    <text evidence="9">The sequence shown here is derived from an EMBL/GenBank/DDBJ whole genome shotgun (WGS) entry which is preliminary data.</text>
</comment>
<dbReference type="GO" id="GO:0006352">
    <property type="term" value="P:DNA-templated transcription initiation"/>
    <property type="evidence" value="ECO:0007669"/>
    <property type="project" value="InterPro"/>
</dbReference>
<gene>
    <name evidence="9" type="ORF">A2442_03865</name>
</gene>
<dbReference type="InterPro" id="IPR013325">
    <property type="entry name" value="RNA_pol_sigma_r2"/>
</dbReference>
<evidence type="ECO:0000256" key="3">
    <source>
        <dbReference type="ARBA" id="ARBA00023082"/>
    </source>
</evidence>
<evidence type="ECO:0000256" key="4">
    <source>
        <dbReference type="ARBA" id="ARBA00023125"/>
    </source>
</evidence>
<dbReference type="InterPro" id="IPR014284">
    <property type="entry name" value="RNA_pol_sigma-70_dom"/>
</dbReference>
<feature type="domain" description="RNA polymerase sigma-70 region 2" evidence="7">
    <location>
        <begin position="30"/>
        <end position="96"/>
    </location>
</feature>
<dbReference type="InterPro" id="IPR036388">
    <property type="entry name" value="WH-like_DNA-bd_sf"/>
</dbReference>
<dbReference type="GO" id="GO:0003677">
    <property type="term" value="F:DNA binding"/>
    <property type="evidence" value="ECO:0007669"/>
    <property type="project" value="UniProtKB-KW"/>
</dbReference>
<dbReference type="Gene3D" id="1.10.10.10">
    <property type="entry name" value="Winged helix-like DNA-binding domain superfamily/Winged helix DNA-binding domain"/>
    <property type="match status" value="1"/>
</dbReference>
<dbReference type="Pfam" id="PF04542">
    <property type="entry name" value="Sigma70_r2"/>
    <property type="match status" value="1"/>
</dbReference>
<protein>
    <recommendedName>
        <fullName evidence="6">RNA polymerase sigma factor</fullName>
    </recommendedName>
</protein>